<reference evidence="11" key="2">
    <citation type="submission" date="2020-09" db="EMBL/GenBank/DDBJ databases">
        <authorList>
            <person name="Sun Q."/>
            <person name="Zhou Y."/>
        </authorList>
    </citation>
    <scope>NUCLEOTIDE SEQUENCE</scope>
    <source>
        <strain evidence="11">CGMCC 1.15367</strain>
    </source>
</reference>
<evidence type="ECO:0000256" key="4">
    <source>
        <dbReference type="ARBA" id="ARBA00022692"/>
    </source>
</evidence>
<proteinExistence type="inferred from homology"/>
<evidence type="ECO:0000313" key="11">
    <source>
        <dbReference type="EMBL" id="GGE20242.1"/>
    </source>
</evidence>
<comment type="domain">
    <text evidence="10">Consists of 16-stranded beta-barrel sheets, with large surface-exposed loops, that form a transmembrane pore at the center of each barrel. The pore is partially ocluded by a peptide loop that folds into the pore lumen.</text>
</comment>
<keyword evidence="8 10" id="KW-0472">Membrane</keyword>
<organism evidence="11 12">
    <name type="scientific">Aureimonas endophytica</name>
    <dbReference type="NCBI Taxonomy" id="2027858"/>
    <lineage>
        <taxon>Bacteria</taxon>
        <taxon>Pseudomonadati</taxon>
        <taxon>Pseudomonadota</taxon>
        <taxon>Alphaproteobacteria</taxon>
        <taxon>Hyphomicrobiales</taxon>
        <taxon>Aurantimonadaceae</taxon>
        <taxon>Aureimonas</taxon>
    </lineage>
</organism>
<evidence type="ECO:0000256" key="8">
    <source>
        <dbReference type="ARBA" id="ARBA00023136"/>
    </source>
</evidence>
<dbReference type="InterPro" id="IPR003684">
    <property type="entry name" value="Porin_alphabac"/>
</dbReference>
<evidence type="ECO:0000256" key="1">
    <source>
        <dbReference type="ARBA" id="ARBA00009521"/>
    </source>
</evidence>
<dbReference type="GO" id="GO:0009279">
    <property type="term" value="C:cell outer membrane"/>
    <property type="evidence" value="ECO:0007669"/>
    <property type="project" value="UniProtKB-SubCell"/>
</dbReference>
<evidence type="ECO:0000256" key="2">
    <source>
        <dbReference type="ARBA" id="ARBA00022448"/>
    </source>
</evidence>
<keyword evidence="12" id="KW-1185">Reference proteome</keyword>
<evidence type="ECO:0000256" key="10">
    <source>
        <dbReference type="RuleBase" id="RU364005"/>
    </source>
</evidence>
<comment type="caution">
    <text evidence="11">The sequence shown here is derived from an EMBL/GenBank/DDBJ whole genome shotgun (WGS) entry which is preliminary data.</text>
</comment>
<keyword evidence="4 10" id="KW-0812">Transmembrane</keyword>
<dbReference type="EMBL" id="BMIQ01000009">
    <property type="protein sequence ID" value="GGE20242.1"/>
    <property type="molecule type" value="Genomic_DNA"/>
</dbReference>
<dbReference type="GO" id="GO:0015288">
    <property type="term" value="F:porin activity"/>
    <property type="evidence" value="ECO:0007669"/>
    <property type="project" value="UniProtKB-KW"/>
</dbReference>
<keyword evidence="6 10" id="KW-0406">Ion transport</keyword>
<reference evidence="11" key="1">
    <citation type="journal article" date="2014" name="Int. J. Syst. Evol. Microbiol.">
        <title>Complete genome sequence of Corynebacterium casei LMG S-19264T (=DSM 44701T), isolated from a smear-ripened cheese.</title>
        <authorList>
            <consortium name="US DOE Joint Genome Institute (JGI-PGF)"/>
            <person name="Walter F."/>
            <person name="Albersmeier A."/>
            <person name="Kalinowski J."/>
            <person name="Ruckert C."/>
        </authorList>
    </citation>
    <scope>NUCLEOTIDE SEQUENCE</scope>
    <source>
        <strain evidence="11">CGMCC 1.15367</strain>
    </source>
</reference>
<dbReference type="Proteomes" id="UP000644699">
    <property type="component" value="Unassembled WGS sequence"/>
</dbReference>
<name>A0A916ZZN8_9HYPH</name>
<evidence type="ECO:0000256" key="5">
    <source>
        <dbReference type="ARBA" id="ARBA00022729"/>
    </source>
</evidence>
<gene>
    <name evidence="11" type="ORF">GCM10011390_44360</name>
</gene>
<accession>A0A916ZZN8</accession>
<evidence type="ECO:0000256" key="3">
    <source>
        <dbReference type="ARBA" id="ARBA00022452"/>
    </source>
</evidence>
<evidence type="ECO:0000256" key="9">
    <source>
        <dbReference type="ARBA" id="ARBA00023237"/>
    </source>
</evidence>
<comment type="function">
    <text evidence="10">Forms passive diffusion pores that allow small molecular weight hydrophilic materials across the outer membrane.</text>
</comment>
<protein>
    <recommendedName>
        <fullName evidence="10">Porin</fullName>
    </recommendedName>
</protein>
<sequence length="458" mass="48451">MNIKSLLLGSAAALVAISGARAADAPVTQVEPEPVEYVRVCDVYGTGFFYIPGTETCLKIGGYVRMRLQGNNRQYNSDIDSNGPTAAGNVGNDYNVGSRVRARLDFDAREETELGTLRAKFRVEATNAPAATNNSSLNGTSSSTDGATYAAKFAYLQLGGLTIGYLDSAWTADDGGISDGLLTDSDWAAGDFSANRISYTAAFSGFSGTVSVEDDGSGDFIPDVIAKLAYKGGFGGAYVMGVYDEDAYGDYSVNYFGAGASNTYGNYKLYTDEYNGNAKDGAFALKAGVQLDNLILADSKLKIEGHYAFDPTQYAVVGNVFTYSNGGTNDFGRVVNPITGAVVSSGSAFALPSEWQVGAGYQQTFGKIFAAASGVYGRTFDLNYAYYTGAPTSSSLYVTEAATGNAGSVNYWGVEGDLGYQITKNFSVLGAVSYVNLDIPVGEKLDQTRGFIEFKRTF</sequence>
<dbReference type="RefSeq" id="WP_188912429.1">
    <property type="nucleotide sequence ID" value="NZ_BMIQ01000009.1"/>
</dbReference>
<dbReference type="Pfam" id="PF02530">
    <property type="entry name" value="Porin_2"/>
    <property type="match status" value="1"/>
</dbReference>
<comment type="subcellular location">
    <subcellularLocation>
        <location evidence="10">Cell outer membrane</location>
        <topology evidence="10">Multi-pass membrane protein</topology>
    </subcellularLocation>
</comment>
<keyword evidence="9 10" id="KW-0998">Cell outer membrane</keyword>
<keyword evidence="3 10" id="KW-1134">Transmembrane beta strand</keyword>
<dbReference type="GO" id="GO:0006811">
    <property type="term" value="P:monoatomic ion transport"/>
    <property type="evidence" value="ECO:0007669"/>
    <property type="project" value="UniProtKB-KW"/>
</dbReference>
<dbReference type="AlphaFoldDB" id="A0A916ZZN8"/>
<feature type="chain" id="PRO_5038158136" description="Porin" evidence="10">
    <location>
        <begin position="23"/>
        <end position="458"/>
    </location>
</feature>
<evidence type="ECO:0000256" key="7">
    <source>
        <dbReference type="ARBA" id="ARBA00023114"/>
    </source>
</evidence>
<evidence type="ECO:0000256" key="6">
    <source>
        <dbReference type="ARBA" id="ARBA00023065"/>
    </source>
</evidence>
<evidence type="ECO:0000313" key="12">
    <source>
        <dbReference type="Proteomes" id="UP000644699"/>
    </source>
</evidence>
<keyword evidence="7 10" id="KW-0626">Porin</keyword>
<keyword evidence="5 10" id="KW-0732">Signal</keyword>
<dbReference type="GO" id="GO:0046930">
    <property type="term" value="C:pore complex"/>
    <property type="evidence" value="ECO:0007669"/>
    <property type="project" value="UniProtKB-KW"/>
</dbReference>
<comment type="similarity">
    <text evidence="1 10">Belongs to the alphaproteobacteria porin family.</text>
</comment>
<feature type="signal peptide" evidence="10">
    <location>
        <begin position="1"/>
        <end position="22"/>
    </location>
</feature>
<dbReference type="SUPFAM" id="SSF56935">
    <property type="entry name" value="Porins"/>
    <property type="match status" value="1"/>
</dbReference>
<keyword evidence="2 10" id="KW-0813">Transport</keyword>